<feature type="chain" id="PRO_5042591389" evidence="2">
    <location>
        <begin position="19"/>
        <end position="140"/>
    </location>
</feature>
<evidence type="ECO:0000313" key="4">
    <source>
        <dbReference type="Proteomes" id="UP001224890"/>
    </source>
</evidence>
<feature type="compositionally biased region" description="Polar residues" evidence="1">
    <location>
        <begin position="30"/>
        <end position="39"/>
    </location>
</feature>
<sequence length="140" mass="16048">MIAMFLPMLVFFPPSIAPQAGPNPNVVRQPRTSTSYSTHPPNPRDELVFAQDLSSLEEFLPPQRDARSIPWSHPLQGPRHERDRGMRERLFPKLQVLSPMQGGQEQIANHRHRCHVDTWLSFSLFSYYANTPNLIHPSPS</sequence>
<name>A0AAJ0AUK8_9PEZI</name>
<keyword evidence="4" id="KW-1185">Reference proteome</keyword>
<dbReference type="AlphaFoldDB" id="A0AAJ0AUK8"/>
<keyword evidence="2" id="KW-0732">Signal</keyword>
<feature type="region of interest" description="Disordered" evidence="1">
    <location>
        <begin position="19"/>
        <end position="44"/>
    </location>
</feature>
<dbReference type="Proteomes" id="UP001224890">
    <property type="component" value="Unassembled WGS sequence"/>
</dbReference>
<dbReference type="GeneID" id="85451156"/>
<accession>A0AAJ0AUK8</accession>
<feature type="signal peptide" evidence="2">
    <location>
        <begin position="1"/>
        <end position="18"/>
    </location>
</feature>
<dbReference type="RefSeq" id="XP_060434343.1">
    <property type="nucleotide sequence ID" value="XM_060566630.1"/>
</dbReference>
<protein>
    <submittedName>
        <fullName evidence="3">Uncharacterized protein</fullName>
    </submittedName>
</protein>
<comment type="caution">
    <text evidence="3">The sequence shown here is derived from an EMBL/GenBank/DDBJ whole genome shotgun (WGS) entry which is preliminary data.</text>
</comment>
<dbReference type="EMBL" id="JAHMHR010000005">
    <property type="protein sequence ID" value="KAK1690648.1"/>
    <property type="molecule type" value="Genomic_DNA"/>
</dbReference>
<evidence type="ECO:0000256" key="1">
    <source>
        <dbReference type="SAM" id="MobiDB-lite"/>
    </source>
</evidence>
<evidence type="ECO:0000313" key="3">
    <source>
        <dbReference type="EMBL" id="KAK1690648.1"/>
    </source>
</evidence>
<reference evidence="3" key="1">
    <citation type="submission" date="2021-06" db="EMBL/GenBank/DDBJ databases">
        <title>Comparative genomics, transcriptomics and evolutionary studies reveal genomic signatures of adaptation to plant cell wall in hemibiotrophic fungi.</title>
        <authorList>
            <consortium name="DOE Joint Genome Institute"/>
            <person name="Baroncelli R."/>
            <person name="Diaz J.F."/>
            <person name="Benocci T."/>
            <person name="Peng M."/>
            <person name="Battaglia E."/>
            <person name="Haridas S."/>
            <person name="Andreopoulos W."/>
            <person name="Labutti K."/>
            <person name="Pangilinan J."/>
            <person name="Floch G.L."/>
            <person name="Makela M.R."/>
            <person name="Henrissat B."/>
            <person name="Grigoriev I.V."/>
            <person name="Crouch J.A."/>
            <person name="De Vries R.P."/>
            <person name="Sukno S.A."/>
            <person name="Thon M.R."/>
        </authorList>
    </citation>
    <scope>NUCLEOTIDE SEQUENCE</scope>
    <source>
        <strain evidence="3">CBS 193.32</strain>
    </source>
</reference>
<gene>
    <name evidence="3" type="ORF">BDP55DRAFT_301959</name>
</gene>
<feature type="region of interest" description="Disordered" evidence="1">
    <location>
        <begin position="65"/>
        <end position="85"/>
    </location>
</feature>
<proteinExistence type="predicted"/>
<organism evidence="3 4">
    <name type="scientific">Colletotrichum godetiae</name>
    <dbReference type="NCBI Taxonomy" id="1209918"/>
    <lineage>
        <taxon>Eukaryota</taxon>
        <taxon>Fungi</taxon>
        <taxon>Dikarya</taxon>
        <taxon>Ascomycota</taxon>
        <taxon>Pezizomycotina</taxon>
        <taxon>Sordariomycetes</taxon>
        <taxon>Hypocreomycetidae</taxon>
        <taxon>Glomerellales</taxon>
        <taxon>Glomerellaceae</taxon>
        <taxon>Colletotrichum</taxon>
        <taxon>Colletotrichum acutatum species complex</taxon>
    </lineage>
</organism>
<evidence type="ECO:0000256" key="2">
    <source>
        <dbReference type="SAM" id="SignalP"/>
    </source>
</evidence>